<dbReference type="InterPro" id="IPR012338">
    <property type="entry name" value="Beta-lactam/transpept-like"/>
</dbReference>
<dbReference type="PANTHER" id="PTHR43319:SF4">
    <property type="entry name" value="BETA-LACTAMASE DOMAIN-CONTAINING PROTEIN 2"/>
    <property type="match status" value="1"/>
</dbReference>
<dbReference type="InterPro" id="IPR001466">
    <property type="entry name" value="Beta-lactam-related"/>
</dbReference>
<evidence type="ECO:0000313" key="2">
    <source>
        <dbReference type="Proteomes" id="UP000887572"/>
    </source>
</evidence>
<dbReference type="InterPro" id="IPR052907">
    <property type="entry name" value="Beta-lactamase/esterase"/>
</dbReference>
<proteinExistence type="predicted"/>
<name>A0A914HC87_GLORO</name>
<dbReference type="Gene3D" id="3.40.710.10">
    <property type="entry name" value="DD-peptidase/beta-lactamase superfamily"/>
    <property type="match status" value="1"/>
</dbReference>
<dbReference type="Proteomes" id="UP000887572">
    <property type="component" value="Unplaced"/>
</dbReference>
<accession>A0A914HC87</accession>
<sequence>MRPEKTVFGKCSPKFANVEKAFRRNFADGWERDGASLAVYWKGQLVVDLCGGYADKASLRRWDEGTRTILFSVTKAVAALAVHILVDRGCIAYSDTICTHWPEFARNGKERITLEDVLLHRAGLAVFDETVTLEAARDPIRIGQIIEAQKPNWALGSRSGYHAVTFGWLLDQIVRRVDPKKRGIAQFIREEITDKQGIDFHLGLPMPLAHTVSRLSQPSFLYKLRELAYDPRVIVFLAIIHLRSRHSLRSRIAENTPWLDVDGKVNTFNNTEIFCGLEQAAALGVSRAKDVGKIFALMLSGQLISQELLNQLSKPQFVDRIDYVMMIPVSRGYGFMYEKHPRKPGKWLFGHPGFGGSSVMVDPEEELVIAYVCNGMKTGMGELTGTYRWLRNAAIDAVMAISDKGGTQ</sequence>
<evidence type="ECO:0000259" key="1">
    <source>
        <dbReference type="Pfam" id="PF00144"/>
    </source>
</evidence>
<protein>
    <submittedName>
        <fullName evidence="3">Beta-lactamase-related domain-containing protein</fullName>
    </submittedName>
</protein>
<dbReference type="Pfam" id="PF00144">
    <property type="entry name" value="Beta-lactamase"/>
    <property type="match status" value="1"/>
</dbReference>
<keyword evidence="2" id="KW-1185">Reference proteome</keyword>
<evidence type="ECO:0000313" key="3">
    <source>
        <dbReference type="WBParaSite" id="Gr19_v10_g16018.t1"/>
    </source>
</evidence>
<feature type="domain" description="Beta-lactamase-related" evidence="1">
    <location>
        <begin position="22"/>
        <end position="382"/>
    </location>
</feature>
<dbReference type="AlphaFoldDB" id="A0A914HC87"/>
<organism evidence="2 3">
    <name type="scientific">Globodera rostochiensis</name>
    <name type="common">Golden nematode worm</name>
    <name type="synonym">Heterodera rostochiensis</name>
    <dbReference type="NCBI Taxonomy" id="31243"/>
    <lineage>
        <taxon>Eukaryota</taxon>
        <taxon>Metazoa</taxon>
        <taxon>Ecdysozoa</taxon>
        <taxon>Nematoda</taxon>
        <taxon>Chromadorea</taxon>
        <taxon>Rhabditida</taxon>
        <taxon>Tylenchina</taxon>
        <taxon>Tylenchomorpha</taxon>
        <taxon>Tylenchoidea</taxon>
        <taxon>Heteroderidae</taxon>
        <taxon>Heteroderinae</taxon>
        <taxon>Globodera</taxon>
    </lineage>
</organism>
<dbReference type="PANTHER" id="PTHR43319">
    <property type="entry name" value="BETA-LACTAMASE-RELATED"/>
    <property type="match status" value="1"/>
</dbReference>
<dbReference type="SUPFAM" id="SSF56601">
    <property type="entry name" value="beta-lactamase/transpeptidase-like"/>
    <property type="match status" value="1"/>
</dbReference>
<reference evidence="3" key="1">
    <citation type="submission" date="2022-11" db="UniProtKB">
        <authorList>
            <consortium name="WormBaseParasite"/>
        </authorList>
    </citation>
    <scope>IDENTIFICATION</scope>
</reference>
<dbReference type="WBParaSite" id="Gr19_v10_g16018.t1">
    <property type="protein sequence ID" value="Gr19_v10_g16018.t1"/>
    <property type="gene ID" value="Gr19_v10_g16018"/>
</dbReference>